<keyword evidence="1" id="KW-0479">Metal-binding</keyword>
<dbReference type="Gene3D" id="3.30.980.20">
    <property type="entry name" value="Putative mannosyl-3-phosphoglycerate phosphatase, domain 2"/>
    <property type="match status" value="1"/>
</dbReference>
<dbReference type="NCBIfam" id="TIGR01484">
    <property type="entry name" value="HAD-SF-IIB"/>
    <property type="match status" value="1"/>
</dbReference>
<protein>
    <submittedName>
        <fullName evidence="5">D-glycerate 3-kinase</fullName>
    </submittedName>
    <submittedName>
        <fullName evidence="4">HAD-IIB family hydrolase</fullName>
    </submittedName>
</protein>
<organism evidence="4 7">
    <name type="scientific">Pseudoalteromonas lipolytica</name>
    <dbReference type="NCBI Taxonomy" id="570156"/>
    <lineage>
        <taxon>Bacteria</taxon>
        <taxon>Pseudomonadati</taxon>
        <taxon>Pseudomonadota</taxon>
        <taxon>Gammaproteobacteria</taxon>
        <taxon>Alteromonadales</taxon>
        <taxon>Pseudoalteromonadaceae</taxon>
        <taxon>Pseudoalteromonas</taxon>
    </lineage>
</organism>
<dbReference type="GO" id="GO:0051479">
    <property type="term" value="P:mannosylglycerate biosynthetic process"/>
    <property type="evidence" value="ECO:0007669"/>
    <property type="project" value="InterPro"/>
</dbReference>
<dbReference type="RefSeq" id="WP_065979005.1">
    <property type="nucleotide sequence ID" value="NZ_CP032091.1"/>
</dbReference>
<evidence type="ECO:0000313" key="6">
    <source>
        <dbReference type="Proteomes" id="UP000183805"/>
    </source>
</evidence>
<dbReference type="InterPro" id="IPR023214">
    <property type="entry name" value="HAD_sf"/>
</dbReference>
<dbReference type="SUPFAM" id="SSF52540">
    <property type="entry name" value="P-loop containing nucleoside triphosphate hydrolases"/>
    <property type="match status" value="1"/>
</dbReference>
<dbReference type="EMBL" id="CP032091">
    <property type="protein sequence ID" value="AXV66918.1"/>
    <property type="molecule type" value="Genomic_DNA"/>
</dbReference>
<name>A0AAD0S2G5_9GAMM</name>
<dbReference type="InterPro" id="IPR036412">
    <property type="entry name" value="HAD-like_sf"/>
</dbReference>
<dbReference type="Gene3D" id="3.40.50.300">
    <property type="entry name" value="P-loop containing nucleotide triphosphate hydrolases"/>
    <property type="match status" value="1"/>
</dbReference>
<gene>
    <name evidence="4" type="ORF">D0907_16440</name>
    <name evidence="5" type="ORF">SAMN04487854_104124</name>
</gene>
<dbReference type="SFLD" id="SFLDG01142">
    <property type="entry name" value="C2.B.2:_Mannosyl-3-phosphoglyc"/>
    <property type="match status" value="1"/>
</dbReference>
<evidence type="ECO:0000256" key="1">
    <source>
        <dbReference type="ARBA" id="ARBA00022723"/>
    </source>
</evidence>
<evidence type="ECO:0000313" key="4">
    <source>
        <dbReference type="EMBL" id="AXV66918.1"/>
    </source>
</evidence>
<dbReference type="Pfam" id="PF08282">
    <property type="entry name" value="Hydrolase_3"/>
    <property type="match status" value="1"/>
</dbReference>
<evidence type="ECO:0000313" key="5">
    <source>
        <dbReference type="EMBL" id="SFT53306.1"/>
    </source>
</evidence>
<reference evidence="4 7" key="2">
    <citation type="submission" date="2018-08" db="EMBL/GenBank/DDBJ databases">
        <title>Draft genome sequence of Pseudoalteromonas donghaensis HJ51.</title>
        <authorList>
            <person name="Oh J."/>
            <person name="Roh D."/>
        </authorList>
    </citation>
    <scope>NUCLEOTIDE SEQUENCE [LARGE SCALE GENOMIC DNA]</scope>
    <source>
        <strain evidence="4 7">HJ51</strain>
        <plasmid evidence="4 7">unnamed1</plasmid>
    </source>
</reference>
<accession>A0AAD0S2G5</accession>
<dbReference type="Proteomes" id="UP000264605">
    <property type="component" value="Plasmid unnamed1"/>
</dbReference>
<dbReference type="InterPro" id="IPR027417">
    <property type="entry name" value="P-loop_NTPase"/>
</dbReference>
<keyword evidence="4" id="KW-0614">Plasmid</keyword>
<dbReference type="SFLD" id="SFLDG01140">
    <property type="entry name" value="C2.B:_Phosphomannomutase_and_P"/>
    <property type="match status" value="1"/>
</dbReference>
<dbReference type="AlphaFoldDB" id="A0AAD0S2G5"/>
<dbReference type="GO" id="GO:0000287">
    <property type="term" value="F:magnesium ion binding"/>
    <property type="evidence" value="ECO:0007669"/>
    <property type="project" value="UniProtKB-ARBA"/>
</dbReference>
<dbReference type="PANTHER" id="PTHR10000:SF8">
    <property type="entry name" value="HAD SUPERFAMILY HYDROLASE-LIKE, TYPE 3"/>
    <property type="match status" value="1"/>
</dbReference>
<dbReference type="InterPro" id="IPR006381">
    <property type="entry name" value="HAD-SF-IIB-MPGP"/>
</dbReference>
<dbReference type="Gene3D" id="3.40.50.1000">
    <property type="entry name" value="HAD superfamily/HAD-like"/>
    <property type="match status" value="1"/>
</dbReference>
<geneLocation type="plasmid" evidence="4 7">
    <name>unnamed1</name>
</geneLocation>
<evidence type="ECO:0000313" key="7">
    <source>
        <dbReference type="Proteomes" id="UP000264605"/>
    </source>
</evidence>
<dbReference type="GeneID" id="99507070"/>
<proteinExistence type="predicted"/>
<dbReference type="GO" id="GO:0005829">
    <property type="term" value="C:cytosol"/>
    <property type="evidence" value="ECO:0007669"/>
    <property type="project" value="TreeGrafter"/>
</dbReference>
<keyword evidence="6" id="KW-1185">Reference proteome</keyword>
<sequence>MQEANVVDITPFLAKHQLPLKYQYLSEQFFIPLAHDVLSAKMAGQPMLVAINGCQGSGKTTLADFLVTWVNSNTEFNSVSLSIDDFYLSHAARAELAEDVHPLFATRGVPGTHDIKLMEQTLSALMAGKKNVPLPQFDKLTDDPVAKEHWPTNQKPVDIIFFEGWCVASTAQQPYQLQTPINDLEQHEDADGVWRRCVNSCLANEYQNVFAMADYTIMLKAPSFEDVYAWRLEQEHKLIAKNGLGKGTFDEITLRRFISHFERITRENLATLAHDVDALLLLDSQRDITKMQLLADKISQPLIFTDLDGTLLDHDSYECDVIKPFLAELNDTGINVIFNTSKTFAEVIDIQAGLEHHQPFIVENGAAVYIPKNYFAVKPIGCDEYHGFWRYALTQSCDKLHDDLNQHASQFSHCVRLFSQFSAQEIAELTGLPLDKSELALQRQYSDPICFSGSDTQRQQFIDIMSSLDYEVLVGGRFIHITKGTNKGLAQKWLLNQFKKAYRNPFTVIALGDSQNDVAMLKAADTAVLIKNPGSQVQAHILQKAWQLSDKPAPEGWVQEVSALSIIKAHLAAKKEQSHG</sequence>
<dbReference type="SFLD" id="SFLDS00003">
    <property type="entry name" value="Haloacid_Dehalogenase"/>
    <property type="match status" value="1"/>
</dbReference>
<dbReference type="GO" id="GO:0050531">
    <property type="term" value="F:mannosyl-3-phosphoglycerate phosphatase activity"/>
    <property type="evidence" value="ECO:0007669"/>
    <property type="project" value="InterPro"/>
</dbReference>
<dbReference type="SUPFAM" id="SSF56784">
    <property type="entry name" value="HAD-like"/>
    <property type="match status" value="1"/>
</dbReference>
<dbReference type="KEGG" id="pdj:D0907_16440"/>
<dbReference type="InterPro" id="IPR006379">
    <property type="entry name" value="HAD-SF_hydro_IIB"/>
</dbReference>
<keyword evidence="2 4" id="KW-0378">Hydrolase</keyword>
<dbReference type="NCBIfam" id="TIGR01486">
    <property type="entry name" value="HAD-SF-IIB-MPGP"/>
    <property type="match status" value="1"/>
</dbReference>
<dbReference type="Proteomes" id="UP000183805">
    <property type="component" value="Unassembled WGS sequence"/>
</dbReference>
<dbReference type="PANTHER" id="PTHR10000">
    <property type="entry name" value="PHOSPHOSERINE PHOSPHATASE"/>
    <property type="match status" value="1"/>
</dbReference>
<evidence type="ECO:0000256" key="3">
    <source>
        <dbReference type="ARBA" id="ARBA00022842"/>
    </source>
</evidence>
<keyword evidence="3" id="KW-0460">Magnesium</keyword>
<evidence type="ECO:0000256" key="2">
    <source>
        <dbReference type="ARBA" id="ARBA00022801"/>
    </source>
</evidence>
<dbReference type="EMBL" id="FPAZ01000004">
    <property type="protein sequence ID" value="SFT53306.1"/>
    <property type="molecule type" value="Genomic_DNA"/>
</dbReference>
<reference evidence="5 6" key="1">
    <citation type="submission" date="2016-10" db="EMBL/GenBank/DDBJ databases">
        <authorList>
            <person name="Varghese N."/>
            <person name="Submissions S."/>
        </authorList>
    </citation>
    <scope>NUCLEOTIDE SEQUENCE [LARGE SCALE GENOMIC DNA]</scope>
    <source>
        <strain evidence="5 6">CGMCC 1.8499</strain>
    </source>
</reference>